<evidence type="ECO:0000313" key="3">
    <source>
        <dbReference type="EMBL" id="ORV01745.1"/>
    </source>
</evidence>
<dbReference type="Gene3D" id="3.30.530.20">
    <property type="match status" value="1"/>
</dbReference>
<proteinExistence type="inferred from homology"/>
<comment type="similarity">
    <text evidence="1">Belongs to the AHA1 family.</text>
</comment>
<dbReference type="InterPro" id="IPR013538">
    <property type="entry name" value="ASHA1/2-like_C"/>
</dbReference>
<dbReference type="AlphaFoldDB" id="A0A1X1R9B1"/>
<dbReference type="CDD" id="cd08898">
    <property type="entry name" value="SRPBCC_CalC_Aha1-like_5"/>
    <property type="match status" value="1"/>
</dbReference>
<dbReference type="Proteomes" id="UP000193484">
    <property type="component" value="Unassembled WGS sequence"/>
</dbReference>
<name>A0A1X1R9B1_MYCFA</name>
<organism evidence="3 4">
    <name type="scientific">Mycolicibacterium fallax</name>
    <name type="common">Mycobacterium fallax</name>
    <dbReference type="NCBI Taxonomy" id="1793"/>
    <lineage>
        <taxon>Bacteria</taxon>
        <taxon>Bacillati</taxon>
        <taxon>Actinomycetota</taxon>
        <taxon>Actinomycetes</taxon>
        <taxon>Mycobacteriales</taxon>
        <taxon>Mycobacteriaceae</taxon>
        <taxon>Mycolicibacterium</taxon>
    </lineage>
</organism>
<evidence type="ECO:0000313" key="4">
    <source>
        <dbReference type="Proteomes" id="UP000193484"/>
    </source>
</evidence>
<keyword evidence="3" id="KW-0489">Methyltransferase</keyword>
<dbReference type="STRING" id="1793.AWC04_13200"/>
<dbReference type="GO" id="GO:0032259">
    <property type="term" value="P:methylation"/>
    <property type="evidence" value="ECO:0007669"/>
    <property type="project" value="UniProtKB-KW"/>
</dbReference>
<dbReference type="EMBL" id="LQOJ01000043">
    <property type="protein sequence ID" value="ORV01745.1"/>
    <property type="molecule type" value="Genomic_DNA"/>
</dbReference>
<dbReference type="Pfam" id="PF08327">
    <property type="entry name" value="AHSA1"/>
    <property type="match status" value="1"/>
</dbReference>
<dbReference type="GO" id="GO:0008168">
    <property type="term" value="F:methyltransferase activity"/>
    <property type="evidence" value="ECO:0007669"/>
    <property type="project" value="UniProtKB-KW"/>
</dbReference>
<comment type="caution">
    <text evidence="3">The sequence shown here is derived from an EMBL/GenBank/DDBJ whole genome shotgun (WGS) entry which is preliminary data.</text>
</comment>
<feature type="domain" description="Activator of Hsp90 ATPase homologue 1/2-like C-terminal" evidence="2">
    <location>
        <begin position="15"/>
        <end position="149"/>
    </location>
</feature>
<reference evidence="3 4" key="1">
    <citation type="submission" date="2016-01" db="EMBL/GenBank/DDBJ databases">
        <title>The new phylogeny of the genus Mycobacterium.</title>
        <authorList>
            <person name="Tarcisio F."/>
            <person name="Conor M."/>
            <person name="Antonella G."/>
            <person name="Elisabetta G."/>
            <person name="Giulia F.S."/>
            <person name="Sara T."/>
            <person name="Anna F."/>
            <person name="Clotilde B."/>
            <person name="Roberto B."/>
            <person name="Veronica D.S."/>
            <person name="Fabio R."/>
            <person name="Monica P."/>
            <person name="Olivier J."/>
            <person name="Enrico T."/>
            <person name="Nicola S."/>
        </authorList>
    </citation>
    <scope>NUCLEOTIDE SEQUENCE [LARGE SCALE GENOMIC DNA]</scope>
    <source>
        <strain evidence="3 4">DSM 44179</strain>
    </source>
</reference>
<accession>A0A1X1R9B1</accession>
<dbReference type="InterPro" id="IPR023393">
    <property type="entry name" value="START-like_dom_sf"/>
</dbReference>
<evidence type="ECO:0000256" key="1">
    <source>
        <dbReference type="ARBA" id="ARBA00006817"/>
    </source>
</evidence>
<gene>
    <name evidence="3" type="ORF">AWC04_13200</name>
</gene>
<keyword evidence="4" id="KW-1185">Reference proteome</keyword>
<protein>
    <submittedName>
        <fullName evidence="3">Vanillate O-demethylase oxidoreductase VanB</fullName>
    </submittedName>
</protein>
<keyword evidence="3" id="KW-0808">Transferase</keyword>
<dbReference type="OrthoDB" id="9803476at2"/>
<dbReference type="RefSeq" id="WP_085097049.1">
    <property type="nucleotide sequence ID" value="NZ_AP022603.1"/>
</dbReference>
<dbReference type="SUPFAM" id="SSF55961">
    <property type="entry name" value="Bet v1-like"/>
    <property type="match status" value="1"/>
</dbReference>
<sequence>MANIDRIEKSVVLHAPLDRVWRAIADATEFGRWFGVRVDGPFVAGSVVNAEMTGTLIDEAVAAEQCAHPHGPFPLQIVSVQPRKQLAFRWNPLPGNEFAELFTLVEFTLSETADGVRLTVMESGFDALPAGPRRSSWTDNDRGWTIQLDLVGRYVTDPAWA</sequence>
<evidence type="ECO:0000259" key="2">
    <source>
        <dbReference type="Pfam" id="PF08327"/>
    </source>
</evidence>